<reference evidence="1" key="1">
    <citation type="submission" date="2023-03" db="EMBL/GenBank/DDBJ databases">
        <title>Massive genome expansion in bonnet fungi (Mycena s.s.) driven by repeated elements and novel gene families across ecological guilds.</title>
        <authorList>
            <consortium name="Lawrence Berkeley National Laboratory"/>
            <person name="Harder C.B."/>
            <person name="Miyauchi S."/>
            <person name="Viragh M."/>
            <person name="Kuo A."/>
            <person name="Thoen E."/>
            <person name="Andreopoulos B."/>
            <person name="Lu D."/>
            <person name="Skrede I."/>
            <person name="Drula E."/>
            <person name="Henrissat B."/>
            <person name="Morin E."/>
            <person name="Kohler A."/>
            <person name="Barry K."/>
            <person name="LaButti K."/>
            <person name="Morin E."/>
            <person name="Salamov A."/>
            <person name="Lipzen A."/>
            <person name="Mereny Z."/>
            <person name="Hegedus B."/>
            <person name="Baldrian P."/>
            <person name="Stursova M."/>
            <person name="Weitz H."/>
            <person name="Taylor A."/>
            <person name="Grigoriev I.V."/>
            <person name="Nagy L.G."/>
            <person name="Martin F."/>
            <person name="Kauserud H."/>
        </authorList>
    </citation>
    <scope>NUCLEOTIDE SEQUENCE</scope>
    <source>
        <strain evidence="1">CBHHK182m</strain>
    </source>
</reference>
<gene>
    <name evidence="1" type="ORF">B0H16DRAFT_1601703</name>
</gene>
<dbReference type="EMBL" id="JARKIB010000225">
    <property type="protein sequence ID" value="KAJ7721903.1"/>
    <property type="molecule type" value="Genomic_DNA"/>
</dbReference>
<protein>
    <submittedName>
        <fullName evidence="1">Uncharacterized protein</fullName>
    </submittedName>
</protein>
<keyword evidence="2" id="KW-1185">Reference proteome</keyword>
<proteinExistence type="predicted"/>
<sequence length="203" mass="20916">MKGCGMDRIRELRSSQGAYLWWFPQTNPPFFSPIPIFSFSLSSCRVPRSPVLLRACGPASACSAFTVPRGARERARCGGMDRDAMCSALVLASAHVSGSADPCIATGCDVPQRGARPSASTDAGVLCGVFARCPAAGCPAEPAGDTPPGGGEAGMWSAYEAPGAAGAPVPYQARTPVYRAGYLCAAARLHRHAVSARAGGIGR</sequence>
<evidence type="ECO:0000313" key="2">
    <source>
        <dbReference type="Proteomes" id="UP001215598"/>
    </source>
</evidence>
<name>A0AAD7HK78_9AGAR</name>
<dbReference type="AlphaFoldDB" id="A0AAD7HK78"/>
<accession>A0AAD7HK78</accession>
<comment type="caution">
    <text evidence="1">The sequence shown here is derived from an EMBL/GenBank/DDBJ whole genome shotgun (WGS) entry which is preliminary data.</text>
</comment>
<dbReference type="Proteomes" id="UP001215598">
    <property type="component" value="Unassembled WGS sequence"/>
</dbReference>
<organism evidence="1 2">
    <name type="scientific">Mycena metata</name>
    <dbReference type="NCBI Taxonomy" id="1033252"/>
    <lineage>
        <taxon>Eukaryota</taxon>
        <taxon>Fungi</taxon>
        <taxon>Dikarya</taxon>
        <taxon>Basidiomycota</taxon>
        <taxon>Agaricomycotina</taxon>
        <taxon>Agaricomycetes</taxon>
        <taxon>Agaricomycetidae</taxon>
        <taxon>Agaricales</taxon>
        <taxon>Marasmiineae</taxon>
        <taxon>Mycenaceae</taxon>
        <taxon>Mycena</taxon>
    </lineage>
</organism>
<evidence type="ECO:0000313" key="1">
    <source>
        <dbReference type="EMBL" id="KAJ7721903.1"/>
    </source>
</evidence>